<evidence type="ECO:0000256" key="1">
    <source>
        <dbReference type="SAM" id="MobiDB-lite"/>
    </source>
</evidence>
<feature type="compositionally biased region" description="Polar residues" evidence="1">
    <location>
        <begin position="90"/>
        <end position="111"/>
    </location>
</feature>
<keyword evidence="3" id="KW-1185">Reference proteome</keyword>
<protein>
    <submittedName>
        <fullName evidence="2">Uncharacterized protein</fullName>
    </submittedName>
</protein>
<feature type="region of interest" description="Disordered" evidence="1">
    <location>
        <begin position="1"/>
        <end position="21"/>
    </location>
</feature>
<evidence type="ECO:0000313" key="2">
    <source>
        <dbReference type="EnsemblMetazoa" id="G7141.1:cds"/>
    </source>
</evidence>
<proteinExistence type="predicted"/>
<feature type="compositionally biased region" description="Basic and acidic residues" evidence="1">
    <location>
        <begin position="151"/>
        <end position="174"/>
    </location>
</feature>
<dbReference type="AlphaFoldDB" id="A0A8W8NIS1"/>
<organism evidence="2 3">
    <name type="scientific">Magallana gigas</name>
    <name type="common">Pacific oyster</name>
    <name type="synonym">Crassostrea gigas</name>
    <dbReference type="NCBI Taxonomy" id="29159"/>
    <lineage>
        <taxon>Eukaryota</taxon>
        <taxon>Metazoa</taxon>
        <taxon>Spiralia</taxon>
        <taxon>Lophotrochozoa</taxon>
        <taxon>Mollusca</taxon>
        <taxon>Bivalvia</taxon>
        <taxon>Autobranchia</taxon>
        <taxon>Pteriomorphia</taxon>
        <taxon>Ostreida</taxon>
        <taxon>Ostreoidea</taxon>
        <taxon>Ostreidae</taxon>
        <taxon>Magallana</taxon>
    </lineage>
</organism>
<accession>A0A8W8NIS1</accession>
<feature type="compositionally biased region" description="Basic and acidic residues" evidence="1">
    <location>
        <begin position="119"/>
        <end position="137"/>
    </location>
</feature>
<dbReference type="EnsemblMetazoa" id="G7141.1">
    <property type="protein sequence ID" value="G7141.1:cds"/>
    <property type="gene ID" value="G7141"/>
</dbReference>
<reference evidence="2" key="1">
    <citation type="submission" date="2022-08" db="UniProtKB">
        <authorList>
            <consortium name="EnsemblMetazoa"/>
        </authorList>
    </citation>
    <scope>IDENTIFICATION</scope>
    <source>
        <strain evidence="2">05x7-T-G4-1.051#20</strain>
    </source>
</reference>
<name>A0A8W8NIS1_MAGGI</name>
<sequence length="174" mass="19513">MSDEEDNVIKTQPTSPFESEPVDKAVYERMLHTFQSMGLNPKGNNPAELGQWMKDYIAKTKDIPPGASKVEQTGVRQDVKPKIPPLSLPSEGSSISKTRSVTTLSPKTLLSNTEEINITEEHNTEEHTMDNNRETQTRIKHQLTTTSSNNSKEDQLQTETEERSSVVDVDKLDT</sequence>
<feature type="region of interest" description="Disordered" evidence="1">
    <location>
        <begin position="60"/>
        <end position="174"/>
    </location>
</feature>
<dbReference type="Proteomes" id="UP000005408">
    <property type="component" value="Unassembled WGS sequence"/>
</dbReference>
<evidence type="ECO:0000313" key="3">
    <source>
        <dbReference type="Proteomes" id="UP000005408"/>
    </source>
</evidence>